<protein>
    <recommendedName>
        <fullName evidence="5">NAD-dependent epimerase/dehydratase domain-containing protein</fullName>
    </recommendedName>
</protein>
<evidence type="ECO:0000256" key="1">
    <source>
        <dbReference type="ARBA" id="ARBA00001911"/>
    </source>
</evidence>
<dbReference type="Gene3D" id="3.40.50.720">
    <property type="entry name" value="NAD(P)-binding Rossmann-like Domain"/>
    <property type="match status" value="1"/>
</dbReference>
<proteinExistence type="predicted"/>
<dbReference type="GO" id="GO:0042732">
    <property type="term" value="P:D-xylose metabolic process"/>
    <property type="evidence" value="ECO:0007669"/>
    <property type="project" value="InterPro"/>
</dbReference>
<dbReference type="SUPFAM" id="SSF53335">
    <property type="entry name" value="S-adenosyl-L-methionine-dependent methyltransferases"/>
    <property type="match status" value="1"/>
</dbReference>
<dbReference type="Pfam" id="PF13489">
    <property type="entry name" value="Methyltransf_23"/>
    <property type="match status" value="1"/>
</dbReference>
<reference evidence="6" key="1">
    <citation type="journal article" date="2015" name="Nature">
        <title>Complex archaea that bridge the gap between prokaryotes and eukaryotes.</title>
        <authorList>
            <person name="Spang A."/>
            <person name="Saw J.H."/>
            <person name="Jorgensen S.L."/>
            <person name="Zaremba-Niedzwiedzka K."/>
            <person name="Martijn J."/>
            <person name="Lind A.E."/>
            <person name="van Eijk R."/>
            <person name="Schleper C."/>
            <person name="Guy L."/>
            <person name="Ettema T.J."/>
        </authorList>
    </citation>
    <scope>NUCLEOTIDE SEQUENCE</scope>
</reference>
<gene>
    <name evidence="6" type="ORF">LCGC14_2120580</name>
</gene>
<keyword evidence="4" id="KW-0456">Lyase</keyword>
<dbReference type="InterPro" id="IPR001509">
    <property type="entry name" value="Epimerase_deHydtase"/>
</dbReference>
<dbReference type="CDD" id="cd02440">
    <property type="entry name" value="AdoMet_MTases"/>
    <property type="match status" value="1"/>
</dbReference>
<dbReference type="AlphaFoldDB" id="A0A0F9E4E8"/>
<sequence length="258" mass="30251">MRTKIVRIFNTSGPRIRYGPEYGRVIPNFIFQALHDEDITVFGDGSQTRSFIYVVDEIEGLLKIVHYDGAIGEVINLGNNKEFTIIEIANIYNFSRESFFLASVRSFQEANNNYFDVILCSHVLEHIPNDYLALKELYRVLKPKGWAILQVPIDHNRAKTFENSKIISPKERLRVFGQKDHVRIYGTNYKDRLERVGFIVKLDNFAKKNEKEKSHTNLYPKKKVDNISIYFNMFYSIIFNGFYFRNGYATSIFHKRCC</sequence>
<keyword evidence="2" id="KW-0210">Decarboxylase</keyword>
<evidence type="ECO:0000256" key="3">
    <source>
        <dbReference type="ARBA" id="ARBA00023027"/>
    </source>
</evidence>
<dbReference type="InterPro" id="IPR029063">
    <property type="entry name" value="SAM-dependent_MTases_sf"/>
</dbReference>
<evidence type="ECO:0000313" key="6">
    <source>
        <dbReference type="EMBL" id="KKL68879.1"/>
    </source>
</evidence>
<evidence type="ECO:0000259" key="5">
    <source>
        <dbReference type="Pfam" id="PF01370"/>
    </source>
</evidence>
<dbReference type="PANTHER" id="PTHR43078">
    <property type="entry name" value="UDP-GLUCURONIC ACID DECARBOXYLASE-RELATED"/>
    <property type="match status" value="1"/>
</dbReference>
<dbReference type="Gene3D" id="3.90.25.10">
    <property type="entry name" value="UDP-galactose 4-epimerase, domain 1"/>
    <property type="match status" value="1"/>
</dbReference>
<dbReference type="GO" id="GO:0048040">
    <property type="term" value="F:UDP-glucuronate decarboxylase activity"/>
    <property type="evidence" value="ECO:0007669"/>
    <property type="project" value="TreeGrafter"/>
</dbReference>
<dbReference type="SUPFAM" id="SSF51735">
    <property type="entry name" value="NAD(P)-binding Rossmann-fold domains"/>
    <property type="match status" value="1"/>
</dbReference>
<comment type="caution">
    <text evidence="6">The sequence shown here is derived from an EMBL/GenBank/DDBJ whole genome shotgun (WGS) entry which is preliminary data.</text>
</comment>
<dbReference type="InterPro" id="IPR044516">
    <property type="entry name" value="UXS-like"/>
</dbReference>
<evidence type="ECO:0000256" key="2">
    <source>
        <dbReference type="ARBA" id="ARBA00022793"/>
    </source>
</evidence>
<dbReference type="Gene3D" id="3.40.50.150">
    <property type="entry name" value="Vaccinia Virus protein VP39"/>
    <property type="match status" value="1"/>
</dbReference>
<feature type="domain" description="NAD-dependent epimerase/dehydratase" evidence="5">
    <location>
        <begin position="2"/>
        <end position="78"/>
    </location>
</feature>
<comment type="cofactor">
    <cofactor evidence="1">
        <name>NAD(+)</name>
        <dbReference type="ChEBI" id="CHEBI:57540"/>
    </cofactor>
</comment>
<dbReference type="GO" id="GO:0005737">
    <property type="term" value="C:cytoplasm"/>
    <property type="evidence" value="ECO:0007669"/>
    <property type="project" value="TreeGrafter"/>
</dbReference>
<dbReference type="Pfam" id="PF01370">
    <property type="entry name" value="Epimerase"/>
    <property type="match status" value="1"/>
</dbReference>
<dbReference type="EMBL" id="LAZR01026396">
    <property type="protein sequence ID" value="KKL68879.1"/>
    <property type="molecule type" value="Genomic_DNA"/>
</dbReference>
<dbReference type="InterPro" id="IPR036291">
    <property type="entry name" value="NAD(P)-bd_dom_sf"/>
</dbReference>
<dbReference type="GO" id="GO:0070403">
    <property type="term" value="F:NAD+ binding"/>
    <property type="evidence" value="ECO:0007669"/>
    <property type="project" value="InterPro"/>
</dbReference>
<organism evidence="6">
    <name type="scientific">marine sediment metagenome</name>
    <dbReference type="NCBI Taxonomy" id="412755"/>
    <lineage>
        <taxon>unclassified sequences</taxon>
        <taxon>metagenomes</taxon>
        <taxon>ecological metagenomes</taxon>
    </lineage>
</organism>
<dbReference type="PANTHER" id="PTHR43078:SF6">
    <property type="entry name" value="UDP-GLUCURONIC ACID DECARBOXYLASE 1"/>
    <property type="match status" value="1"/>
</dbReference>
<accession>A0A0F9E4E8</accession>
<keyword evidence="3" id="KW-0520">NAD</keyword>
<evidence type="ECO:0000256" key="4">
    <source>
        <dbReference type="ARBA" id="ARBA00023239"/>
    </source>
</evidence>
<name>A0A0F9E4E8_9ZZZZ</name>
<dbReference type="GO" id="GO:0008757">
    <property type="term" value="F:S-adenosylmethionine-dependent methyltransferase activity"/>
    <property type="evidence" value="ECO:0007669"/>
    <property type="project" value="InterPro"/>
</dbReference>